<dbReference type="EMBL" id="BAABJV010000002">
    <property type="protein sequence ID" value="GAA4768878.1"/>
    <property type="molecule type" value="Genomic_DNA"/>
</dbReference>
<proteinExistence type="predicted"/>
<feature type="region of interest" description="Disordered" evidence="1">
    <location>
        <begin position="1"/>
        <end position="31"/>
    </location>
</feature>
<sequence>MIDNGDKTSRLTSKLADLDRPGASSSNKQTSASPLTALTLAQLRFAQLIEGFRSTAVLVPFDDQESLWTATFGGVRWICAFTDEERLARFAHAQGDASREWTYQVILGEQLLDSMVPLLPGPAGVALDVGSDNGMVFPPVRGIVPDAVAVDTEEARNERE</sequence>
<reference evidence="4" key="1">
    <citation type="journal article" date="2019" name="Int. J. Syst. Evol. Microbiol.">
        <title>The Global Catalogue of Microorganisms (GCM) 10K type strain sequencing project: providing services to taxonomists for standard genome sequencing and annotation.</title>
        <authorList>
            <consortium name="The Broad Institute Genomics Platform"/>
            <consortium name="The Broad Institute Genome Sequencing Center for Infectious Disease"/>
            <person name="Wu L."/>
            <person name="Ma J."/>
        </authorList>
    </citation>
    <scope>NUCLEOTIDE SEQUENCE [LARGE SCALE GENOMIC DNA]</scope>
    <source>
        <strain evidence="4">JCM 18324</strain>
    </source>
</reference>
<evidence type="ECO:0000313" key="3">
    <source>
        <dbReference type="EMBL" id="GAA4768878.1"/>
    </source>
</evidence>
<dbReference type="RefSeq" id="WP_425588650.1">
    <property type="nucleotide sequence ID" value="NZ_BAABJV010000002.1"/>
</dbReference>
<organism evidence="3 4">
    <name type="scientific">Streptomyces sanyensis</name>
    <dbReference type="NCBI Taxonomy" id="568869"/>
    <lineage>
        <taxon>Bacteria</taxon>
        <taxon>Bacillati</taxon>
        <taxon>Actinomycetota</taxon>
        <taxon>Actinomycetes</taxon>
        <taxon>Kitasatosporales</taxon>
        <taxon>Streptomycetaceae</taxon>
        <taxon>Streptomyces</taxon>
    </lineage>
</organism>
<dbReference type="InterPro" id="IPR009839">
    <property type="entry name" value="SseB_N"/>
</dbReference>
<evidence type="ECO:0000259" key="2">
    <source>
        <dbReference type="Pfam" id="PF07179"/>
    </source>
</evidence>
<comment type="caution">
    <text evidence="3">The sequence shown here is derived from an EMBL/GenBank/DDBJ whole genome shotgun (WGS) entry which is preliminary data.</text>
</comment>
<dbReference type="Proteomes" id="UP001501147">
    <property type="component" value="Unassembled WGS sequence"/>
</dbReference>
<dbReference type="Pfam" id="PF07179">
    <property type="entry name" value="SseB"/>
    <property type="match status" value="1"/>
</dbReference>
<protein>
    <recommendedName>
        <fullName evidence="2">SseB protein N-terminal domain-containing protein</fullName>
    </recommendedName>
</protein>
<gene>
    <name evidence="3" type="ORF">GCM10023329_14520</name>
</gene>
<accession>A0ABP8ZXZ0</accession>
<evidence type="ECO:0000313" key="4">
    <source>
        <dbReference type="Proteomes" id="UP001501147"/>
    </source>
</evidence>
<keyword evidence="4" id="KW-1185">Reference proteome</keyword>
<name>A0ABP8ZXZ0_9ACTN</name>
<evidence type="ECO:0000256" key="1">
    <source>
        <dbReference type="SAM" id="MobiDB-lite"/>
    </source>
</evidence>
<feature type="domain" description="SseB protein N-terminal" evidence="2">
    <location>
        <begin position="47"/>
        <end position="139"/>
    </location>
</feature>